<dbReference type="EMBL" id="CP077302">
    <property type="protein sequence ID" value="QXB18802.1"/>
    <property type="molecule type" value="Genomic_DNA"/>
</dbReference>
<dbReference type="GeneID" id="92748828"/>
<dbReference type="Proteomes" id="UP000683520">
    <property type="component" value="Chromosome"/>
</dbReference>
<dbReference type="SUPFAM" id="SSF53474">
    <property type="entry name" value="alpha/beta-Hydrolases"/>
    <property type="match status" value="1"/>
</dbReference>
<gene>
    <name evidence="1" type="ORF">I6L55_01405</name>
</gene>
<evidence type="ECO:0000313" key="2">
    <source>
        <dbReference type="Proteomes" id="UP000683520"/>
    </source>
</evidence>
<sequence length="293" mass="32500">MLRRDLSRFENVCSYRNLGDFFASSPDAEFITVKYGDSELDLLHIDRGADTTIVCFHAALAHGKVSSYPLFSALNVTSGFNVNVICISDPVLSMGLSLGWFAGTRSQPLQRDLPNVIRHLLSSYEKKQRVIFFGASGGGFASLFYSHGFPGSIALAMNPQTDIAEYNPDVVADYVETAWGQSSLESLPIVTDLGELYRDGFPNTVYFMQNVFDGHHRDRHVAYWMRKIPAESNRLNLLMDDWGQGHVPPPISLIESTIGAIIANDHEKLASFGFVTAPAVDEPARQFLSRRST</sequence>
<reference evidence="1 2" key="1">
    <citation type="submission" date="2021-06" db="EMBL/GenBank/DDBJ databases">
        <title>FDA dAtabase for Regulatory Grade micrObial Sequences (FDA-ARGOS): Supporting development and validation of Infectious Disease Dx tests.</title>
        <authorList>
            <person name="Sproer C."/>
            <person name="Gronow S."/>
            <person name="Severitt S."/>
            <person name="Schroder I."/>
            <person name="Tallon L."/>
            <person name="Sadzewicz L."/>
            <person name="Zhao X."/>
            <person name="Boylan J."/>
            <person name="Ott S."/>
            <person name="Bowen H."/>
            <person name="Vavikolanu K."/>
            <person name="Mehta A."/>
            <person name="Aluvathingal J."/>
            <person name="Nadendla S."/>
            <person name="Lowell S."/>
            <person name="Myers T."/>
            <person name="Yan Y."/>
        </authorList>
    </citation>
    <scope>NUCLEOTIDE SEQUENCE [LARGE SCALE GENOMIC DNA]</scope>
    <source>
        <strain evidence="1 2">FDAARGOS 1425</strain>
    </source>
</reference>
<dbReference type="RefSeq" id="WP_092100373.1">
    <property type="nucleotide sequence ID" value="NZ_CP077302.1"/>
</dbReference>
<keyword evidence="2" id="KW-1185">Reference proteome</keyword>
<protein>
    <recommendedName>
        <fullName evidence="3">Alpha/beta hydrolase</fullName>
    </recommendedName>
</protein>
<dbReference type="InterPro" id="IPR029058">
    <property type="entry name" value="AB_hydrolase_fold"/>
</dbReference>
<accession>A0ABX8KWN8</accession>
<evidence type="ECO:0008006" key="3">
    <source>
        <dbReference type="Google" id="ProtNLM"/>
    </source>
</evidence>
<proteinExistence type="predicted"/>
<evidence type="ECO:0000313" key="1">
    <source>
        <dbReference type="EMBL" id="QXB18802.1"/>
    </source>
</evidence>
<organism evidence="1 2">
    <name type="scientific">Corynebacterium coyleae</name>
    <dbReference type="NCBI Taxonomy" id="53374"/>
    <lineage>
        <taxon>Bacteria</taxon>
        <taxon>Bacillati</taxon>
        <taxon>Actinomycetota</taxon>
        <taxon>Actinomycetes</taxon>
        <taxon>Mycobacteriales</taxon>
        <taxon>Corynebacteriaceae</taxon>
        <taxon>Corynebacterium</taxon>
    </lineage>
</organism>
<name>A0ABX8KWN8_9CORY</name>